<reference evidence="3 4" key="1">
    <citation type="journal article" date="2018" name="Mol. Plant">
        <title>The genome of Artemisia annua provides insight into the evolution of Asteraceae family and artemisinin biosynthesis.</title>
        <authorList>
            <person name="Shen Q."/>
            <person name="Zhang L."/>
            <person name="Liao Z."/>
            <person name="Wang S."/>
            <person name="Yan T."/>
            <person name="Shi P."/>
            <person name="Liu M."/>
            <person name="Fu X."/>
            <person name="Pan Q."/>
            <person name="Wang Y."/>
            <person name="Lv Z."/>
            <person name="Lu X."/>
            <person name="Zhang F."/>
            <person name="Jiang W."/>
            <person name="Ma Y."/>
            <person name="Chen M."/>
            <person name="Hao X."/>
            <person name="Li L."/>
            <person name="Tang Y."/>
            <person name="Lv G."/>
            <person name="Zhou Y."/>
            <person name="Sun X."/>
            <person name="Brodelius P.E."/>
            <person name="Rose J.K.C."/>
            <person name="Tang K."/>
        </authorList>
    </citation>
    <scope>NUCLEOTIDE SEQUENCE [LARGE SCALE GENOMIC DNA]</scope>
    <source>
        <strain evidence="4">cv. Huhao1</strain>
        <tissue evidence="3">Leaf</tissue>
    </source>
</reference>
<protein>
    <submittedName>
        <fullName evidence="3">RNA-directed DNA polymerase, eukaryota</fullName>
    </submittedName>
</protein>
<dbReference type="Pfam" id="PF00076">
    <property type="entry name" value="RRM_1"/>
    <property type="match status" value="1"/>
</dbReference>
<dbReference type="InterPro" id="IPR000504">
    <property type="entry name" value="RRM_dom"/>
</dbReference>
<dbReference type="SUPFAM" id="SSF54928">
    <property type="entry name" value="RNA-binding domain, RBD"/>
    <property type="match status" value="1"/>
</dbReference>
<evidence type="ECO:0000259" key="2">
    <source>
        <dbReference type="SMART" id="SM00360"/>
    </source>
</evidence>
<dbReference type="SMART" id="SM00360">
    <property type="entry name" value="RRM"/>
    <property type="match status" value="1"/>
</dbReference>
<dbReference type="PANTHER" id="PTHR33116:SF79">
    <property type="entry name" value="REVERSE TRANSCRIPTASE DOMAIN, ZINC FINGER, CCHC-TYPE-RELATED"/>
    <property type="match status" value="1"/>
</dbReference>
<name>A0A2U1LVR5_ARTAN</name>
<evidence type="ECO:0000256" key="1">
    <source>
        <dbReference type="SAM" id="MobiDB-lite"/>
    </source>
</evidence>
<feature type="region of interest" description="Disordered" evidence="1">
    <location>
        <begin position="422"/>
        <end position="443"/>
    </location>
</feature>
<feature type="domain" description="RRM" evidence="2">
    <location>
        <begin position="130"/>
        <end position="202"/>
    </location>
</feature>
<dbReference type="CDD" id="cd00590">
    <property type="entry name" value="RRM_SF"/>
    <property type="match status" value="1"/>
</dbReference>
<dbReference type="Gene3D" id="3.30.70.330">
    <property type="match status" value="1"/>
</dbReference>
<dbReference type="InterPro" id="IPR035979">
    <property type="entry name" value="RBD_domain_sf"/>
</dbReference>
<accession>A0A2U1LVR5</accession>
<dbReference type="PANTHER" id="PTHR33116">
    <property type="entry name" value="REVERSE TRANSCRIPTASE ZINC-BINDING DOMAIN-CONTAINING PROTEIN-RELATED-RELATED"/>
    <property type="match status" value="1"/>
</dbReference>
<dbReference type="EMBL" id="PKPP01007539">
    <property type="protein sequence ID" value="PWA53109.1"/>
    <property type="molecule type" value="Genomic_DNA"/>
</dbReference>
<evidence type="ECO:0000313" key="4">
    <source>
        <dbReference type="Proteomes" id="UP000245207"/>
    </source>
</evidence>
<comment type="caution">
    <text evidence="3">The sequence shown here is derived from an EMBL/GenBank/DDBJ whole genome shotgun (WGS) entry which is preliminary data.</text>
</comment>
<dbReference type="Proteomes" id="UP000245207">
    <property type="component" value="Unassembled WGS sequence"/>
</dbReference>
<keyword evidence="3" id="KW-0808">Transferase</keyword>
<keyword evidence="4" id="KW-1185">Reference proteome</keyword>
<proteinExistence type="predicted"/>
<dbReference type="GO" id="GO:0003723">
    <property type="term" value="F:RNA binding"/>
    <property type="evidence" value="ECO:0007669"/>
    <property type="project" value="InterPro"/>
</dbReference>
<evidence type="ECO:0000313" key="3">
    <source>
        <dbReference type="EMBL" id="PWA53109.1"/>
    </source>
</evidence>
<sequence length="736" mass="82184">MALRVKGIVFNTMTDQNQHSATASKLANQLPRFSGCSISLWYHPEANCNSEAVHLWELHKCFSYPVTEKLLATNYSPGSIYIRFRFLSFIMGDSDWLEVIGRKRRSVFDRLTPSQLRNSNVDDLVKISLSVYVSNFPTHLTMCELWNICGKVGTVADVYIAKRKNKFGQMFAFCRYIKVANTENLISSLSNIWVGKLRLHANVARFDRKMDGKPSNARVKVNPPVVSKNSHPPGNMTTSYANVAKVETKGSICVDKECGDQTLNIPMPSSQDVSLAVLGCYKDFRSIANARSLCHSEGFLDIEGVPIRAWEDDVFKSICNKWDEVIFSDDSDSCNRLSKRLCIKSKHNQLVFATIFVTLLNVTYAIRVRELCSWTPTFVEIDSNREDEIPLDFQDKEEMQSNDGTDVLSVDVNGEVQTKAEDVHDQAEEANVPGSDHEPQQHDLDSDPFGLEPLINKKVGIKAASQSLITPMFPPGFSPLTDEVAGHPDAHPCVKSPDSESSHSSHGLQNLKRVIRDWIATKKHESTKLKQDHVLRLATIDAKIDNGIANDLDFENRRESIKEVSGMASIIGCGVANFPLTYLGVPVGCNMALCKNWEVVVNRFSSKLSLWKARLLSVGGRLTLLKSVLGNLPTYFMSLYLMPVSIRSKLESLQNGLFNGSDSGDRKIAWVSWKTCLASKETGGLGIGSIHALNVGLLFKWIWRFLHNHSDLWVHVIKGIYGRTGGILIRVFIAPV</sequence>
<keyword evidence="3" id="KW-0548">Nucleotidyltransferase</keyword>
<keyword evidence="3" id="KW-0695">RNA-directed DNA polymerase</keyword>
<dbReference type="InterPro" id="IPR012677">
    <property type="entry name" value="Nucleotide-bd_a/b_plait_sf"/>
</dbReference>
<gene>
    <name evidence="3" type="ORF">CTI12_AA448430</name>
</gene>
<organism evidence="3 4">
    <name type="scientific">Artemisia annua</name>
    <name type="common">Sweet wormwood</name>
    <dbReference type="NCBI Taxonomy" id="35608"/>
    <lineage>
        <taxon>Eukaryota</taxon>
        <taxon>Viridiplantae</taxon>
        <taxon>Streptophyta</taxon>
        <taxon>Embryophyta</taxon>
        <taxon>Tracheophyta</taxon>
        <taxon>Spermatophyta</taxon>
        <taxon>Magnoliopsida</taxon>
        <taxon>eudicotyledons</taxon>
        <taxon>Gunneridae</taxon>
        <taxon>Pentapetalae</taxon>
        <taxon>asterids</taxon>
        <taxon>campanulids</taxon>
        <taxon>Asterales</taxon>
        <taxon>Asteraceae</taxon>
        <taxon>Asteroideae</taxon>
        <taxon>Anthemideae</taxon>
        <taxon>Artemisiinae</taxon>
        <taxon>Artemisia</taxon>
    </lineage>
</organism>
<dbReference type="AlphaFoldDB" id="A0A2U1LVR5"/>
<dbReference type="GO" id="GO:0003964">
    <property type="term" value="F:RNA-directed DNA polymerase activity"/>
    <property type="evidence" value="ECO:0007669"/>
    <property type="project" value="UniProtKB-KW"/>
</dbReference>
<feature type="region of interest" description="Disordered" evidence="1">
    <location>
        <begin position="213"/>
        <end position="233"/>
    </location>
</feature>